<reference evidence="4 5" key="1">
    <citation type="submission" date="2023-03" db="EMBL/GenBank/DDBJ databases">
        <title>Halomonas sp. nov., isolated from Korean tranditional fermented seafood 'Jeotgal'.</title>
        <authorList>
            <person name="Kim B."/>
            <person name="Shin N.-R."/>
        </authorList>
    </citation>
    <scope>NUCLEOTIDE SEQUENCE [LARGE SCALE GENOMIC DNA]</scope>
    <source>
        <strain evidence="4 5">SG2L-4</strain>
    </source>
</reference>
<dbReference type="PANTHER" id="PTHR33055:SF3">
    <property type="entry name" value="PUTATIVE TRANSPOSASE FOR IS117-RELATED"/>
    <property type="match status" value="1"/>
</dbReference>
<evidence type="ECO:0000313" key="4">
    <source>
        <dbReference type="EMBL" id="WNK20336.1"/>
    </source>
</evidence>
<evidence type="ECO:0000259" key="2">
    <source>
        <dbReference type="Pfam" id="PF01548"/>
    </source>
</evidence>
<feature type="coiled-coil region" evidence="1">
    <location>
        <begin position="182"/>
        <end position="209"/>
    </location>
</feature>
<feature type="domain" description="Transposase IS110-like N-terminal" evidence="2">
    <location>
        <begin position="7"/>
        <end position="148"/>
    </location>
</feature>
<gene>
    <name evidence="4" type="ORF">P1P91_01220</name>
</gene>
<dbReference type="PANTHER" id="PTHR33055">
    <property type="entry name" value="TRANSPOSASE FOR INSERTION SEQUENCE ELEMENT IS1111A"/>
    <property type="match status" value="1"/>
</dbReference>
<dbReference type="RefSeq" id="WP_311883958.1">
    <property type="nucleotide sequence ID" value="NZ_CP119391.1"/>
</dbReference>
<feature type="domain" description="Transposase IS116/IS110/IS902 C-terminal" evidence="3">
    <location>
        <begin position="213"/>
        <end position="291"/>
    </location>
</feature>
<proteinExistence type="predicted"/>
<organism evidence="4 5">
    <name type="scientific">Halomonas piscis</name>
    <dbReference type="NCBI Taxonomy" id="3031727"/>
    <lineage>
        <taxon>Bacteria</taxon>
        <taxon>Pseudomonadati</taxon>
        <taxon>Pseudomonadota</taxon>
        <taxon>Gammaproteobacteria</taxon>
        <taxon>Oceanospirillales</taxon>
        <taxon>Halomonadaceae</taxon>
        <taxon>Halomonas</taxon>
    </lineage>
</organism>
<dbReference type="InterPro" id="IPR002525">
    <property type="entry name" value="Transp_IS110-like_N"/>
</dbReference>
<dbReference type="InterPro" id="IPR047650">
    <property type="entry name" value="Transpos_IS110"/>
</dbReference>
<dbReference type="Pfam" id="PF01548">
    <property type="entry name" value="DEDD_Tnp_IS110"/>
    <property type="match status" value="1"/>
</dbReference>
<dbReference type="Proteomes" id="UP001301869">
    <property type="component" value="Chromosome"/>
</dbReference>
<dbReference type="NCBIfam" id="NF033542">
    <property type="entry name" value="transpos_IS110"/>
    <property type="match status" value="1"/>
</dbReference>
<keyword evidence="1" id="KW-0175">Coiled coil</keyword>
<accession>A0ABY9YZX6</accession>
<evidence type="ECO:0000256" key="1">
    <source>
        <dbReference type="SAM" id="Coils"/>
    </source>
</evidence>
<dbReference type="Pfam" id="PF02371">
    <property type="entry name" value="Transposase_20"/>
    <property type="match status" value="1"/>
</dbReference>
<evidence type="ECO:0000259" key="3">
    <source>
        <dbReference type="Pfam" id="PF02371"/>
    </source>
</evidence>
<dbReference type="EMBL" id="CP119391">
    <property type="protein sequence ID" value="WNK20336.1"/>
    <property type="molecule type" value="Genomic_DNA"/>
</dbReference>
<keyword evidence="5" id="KW-1185">Reference proteome</keyword>
<name>A0ABY9YZX6_9GAMM</name>
<dbReference type="InterPro" id="IPR003346">
    <property type="entry name" value="Transposase_20"/>
</dbReference>
<evidence type="ECO:0000313" key="5">
    <source>
        <dbReference type="Proteomes" id="UP001301869"/>
    </source>
</evidence>
<protein>
    <submittedName>
        <fullName evidence="4">IS110 family transposase</fullName>
    </submittedName>
</protein>
<sequence length="347" mass="39140">MNQHTAIGIDLAKQAFQVCIVNTRQQRVRTNKVLKRAELLDYLRRQPSCRVFMEACGGSHHWSRQFQAMGHEVRLIAPQFVTPFRKGHKTDANDALAIVEAGLRPHMRFVPQKNLEQQDLQSLHRIRDRYIKQRTQLINQVHGLLQEYGIVSGRGQAALKRTLWRVLEDAENELTFTIRELLADQMAELDHQNERIHRLDKQMEQLSRAIPACQRLQAVEGVGPVVATQLYSALGNGKAFSKGRQASAYLGLTPRQFSSGGKVTMTGIGRTGQLSLKAALIRGAHSVIQRLGDKQDSKSHWLRALVDRVGKNKAAVALANKTVRVAWALLHGNTTYRADYVDTEFQC</sequence>